<sequence length="325" mass="36380">MKHILMLALMLQNLNIFSQSLPHDSPSEYGDTQLLTIIDTPNDQNIKFENQESKARITQENLSMYVYPDGESSTDKIIADVLLGAPISPKNLIVKVVGHQEPNPIKSVLMEGLSKLLKQPDFKYIASIHTSNNIVLKNDDANIIFGNLKKCQDIHKQSGIHWSSVQIDAEPVFDSSSGLNNVDFLIYLGNLINNQLRLPFTIYFSPAKFGNKQNGIYVKDNASFNRVMKFIKAFSGNQIWLPSYSYADDPVKIDDIEDSVKILKSANASYQLILDTKDPPKLKNRIQDIKTKGLNSAEGLSIFSVSKNGNENLNQSLSYIAQIDD</sequence>
<evidence type="ECO:0000313" key="2">
    <source>
        <dbReference type="EMBL" id="CDW91369.1"/>
    </source>
</evidence>
<name>A0A078BAF1_STYLE</name>
<feature type="chain" id="PRO_5001729981" evidence="1">
    <location>
        <begin position="21"/>
        <end position="325"/>
    </location>
</feature>
<dbReference type="InParanoid" id="A0A078BAF1"/>
<reference evidence="2 3" key="1">
    <citation type="submission" date="2014-06" db="EMBL/GenBank/DDBJ databases">
        <authorList>
            <person name="Swart Estienne"/>
        </authorList>
    </citation>
    <scope>NUCLEOTIDE SEQUENCE [LARGE SCALE GENOMIC DNA]</scope>
    <source>
        <strain evidence="2 3">130c</strain>
    </source>
</reference>
<proteinExistence type="predicted"/>
<evidence type="ECO:0000313" key="3">
    <source>
        <dbReference type="Proteomes" id="UP000039865"/>
    </source>
</evidence>
<dbReference type="Proteomes" id="UP000039865">
    <property type="component" value="Unassembled WGS sequence"/>
</dbReference>
<organism evidence="2 3">
    <name type="scientific">Stylonychia lemnae</name>
    <name type="common">Ciliate</name>
    <dbReference type="NCBI Taxonomy" id="5949"/>
    <lineage>
        <taxon>Eukaryota</taxon>
        <taxon>Sar</taxon>
        <taxon>Alveolata</taxon>
        <taxon>Ciliophora</taxon>
        <taxon>Intramacronucleata</taxon>
        <taxon>Spirotrichea</taxon>
        <taxon>Stichotrichia</taxon>
        <taxon>Sporadotrichida</taxon>
        <taxon>Oxytrichidae</taxon>
        <taxon>Stylonychinae</taxon>
        <taxon>Stylonychia</taxon>
    </lineage>
</organism>
<dbReference type="EMBL" id="CCKQ01019353">
    <property type="protein sequence ID" value="CDW91369.1"/>
    <property type="molecule type" value="Genomic_DNA"/>
</dbReference>
<protein>
    <submittedName>
        <fullName evidence="2">Uncharacterized protein</fullName>
    </submittedName>
</protein>
<accession>A0A078BAF1</accession>
<dbReference type="AlphaFoldDB" id="A0A078BAF1"/>
<keyword evidence="3" id="KW-1185">Reference proteome</keyword>
<gene>
    <name evidence="2" type="primary">Contig5938.g6362</name>
    <name evidence="2" type="ORF">STYLEM_20524</name>
</gene>
<keyword evidence="1" id="KW-0732">Signal</keyword>
<feature type="signal peptide" evidence="1">
    <location>
        <begin position="1"/>
        <end position="20"/>
    </location>
</feature>
<evidence type="ECO:0000256" key="1">
    <source>
        <dbReference type="SAM" id="SignalP"/>
    </source>
</evidence>